<name>A0ACC2VHA1_9TREE</name>
<accession>A0ACC2VHA1</accession>
<proteinExistence type="predicted"/>
<evidence type="ECO:0000313" key="2">
    <source>
        <dbReference type="Proteomes" id="UP001241377"/>
    </source>
</evidence>
<dbReference type="Proteomes" id="UP001241377">
    <property type="component" value="Unassembled WGS sequence"/>
</dbReference>
<keyword evidence="2" id="KW-1185">Reference proteome</keyword>
<gene>
    <name evidence="1" type="ORF">QFC19_006307</name>
</gene>
<evidence type="ECO:0000313" key="1">
    <source>
        <dbReference type="EMBL" id="KAJ9098539.1"/>
    </source>
</evidence>
<protein>
    <submittedName>
        <fullName evidence="1">Uncharacterized protein</fullName>
    </submittedName>
</protein>
<dbReference type="EMBL" id="JASBWR010000075">
    <property type="protein sequence ID" value="KAJ9098539.1"/>
    <property type="molecule type" value="Genomic_DNA"/>
</dbReference>
<sequence length="705" mass="79123">MATQLKVQSDHKIDQGLGEMTPVQASLSGYIGRPDDEGPSQSFLTALPVGSPIPISGTAGPSTLKHSSPSSSVQPGSSPKTFRANSSSTVRLIDDLPRAEHQAYNTFQVLDENVFVQKKIGFSHQSLDMMVCECQYDPCSDDPGRACGAEANCINRLTQVECLPQECPSKHACQNQRFARRQYPDIEIVQTENKGFGLRAGGDLAADAFVYEYIGEVIPETLFRKRIRQYADEGIQHFYFMMLQKGEYIDATRKGGIARFLNHSCNPNCYVAKWVVGQHMRMGIFTKREIRKGEELTFNYNVDRYGYDAQICHCGELNCLGTIGGKTQTDIGAMDDLYIDALGITEDVNLLHLRGSKRQDASKLGKDYNVSAKEINLSIGFALQVADPAHIQPILRPMEESEATKVVTAVRQAVNQSNKTIIVKLLERIKITEAPEVHREILRLKGHAMIRYVLEMADIDEAILHLALEAADKWQPRYRNGIQDSGLPDTIEKISLDRNEAIQSLAHSLISRWAQLPFHYVLPARSESSKLERLQEHDEIDIKPRWSEETRPIEFCPAPVIRPAFPAKIVTQESSPPLLGKAKVPVHDVVDQQAKLESILAAAKEDLVSGKESDSFKTQDDHDQTLRSLKGERNHRDRSRKKQRFTASEMKDRHLKMLIVELVTQVMSKYKQQINDRDTFKKHAKESGQAPELLPPASVVVFHSD</sequence>
<reference evidence="1" key="1">
    <citation type="submission" date="2023-04" db="EMBL/GenBank/DDBJ databases">
        <title>Draft Genome sequencing of Naganishia species isolated from polar environments using Oxford Nanopore Technology.</title>
        <authorList>
            <person name="Leo P."/>
            <person name="Venkateswaran K."/>
        </authorList>
    </citation>
    <scope>NUCLEOTIDE SEQUENCE</scope>
    <source>
        <strain evidence="1">MNA-CCFEE 5261</strain>
    </source>
</reference>
<organism evidence="1 2">
    <name type="scientific">Naganishia cerealis</name>
    <dbReference type="NCBI Taxonomy" id="610337"/>
    <lineage>
        <taxon>Eukaryota</taxon>
        <taxon>Fungi</taxon>
        <taxon>Dikarya</taxon>
        <taxon>Basidiomycota</taxon>
        <taxon>Agaricomycotina</taxon>
        <taxon>Tremellomycetes</taxon>
        <taxon>Filobasidiales</taxon>
        <taxon>Filobasidiaceae</taxon>
        <taxon>Naganishia</taxon>
    </lineage>
</organism>
<comment type="caution">
    <text evidence="1">The sequence shown here is derived from an EMBL/GenBank/DDBJ whole genome shotgun (WGS) entry which is preliminary data.</text>
</comment>